<keyword evidence="5" id="KW-0812">Transmembrane</keyword>
<evidence type="ECO:0000256" key="9">
    <source>
        <dbReference type="ARBA" id="ARBA00024708"/>
    </source>
</evidence>
<dbReference type="RefSeq" id="XP_066799858.1">
    <property type="nucleotide sequence ID" value="XM_066949564.1"/>
</dbReference>
<evidence type="ECO:0000256" key="8">
    <source>
        <dbReference type="ARBA" id="ARBA00023136"/>
    </source>
</evidence>
<sequence length="290" mass="32477">MIPSPFIVTLVIRSLLILPFPHTYFQPDEFYQAFEPAHRHVFGFGFLTWEWRDLPTAGDDTWWHRTIIGGRMRGWIWPGIFVAVYKLLQSLCLDHTDLIVMAPRCVGVLVASLTDLYTYRLSAKVLGSGGSAAALFLSLTSLFNAHLLPRALSTSPETLLTTMALYYFPLPVPSSTSTSVNVPAAAMKHTTISSTTDTIVDKLNYVVMDRNPPFVVEPKQYVINPRRTLTNRRHKDNFALSVCLAMTALCIRPTTLSLWAFLGADLVWRMWRTKGLLGTLGIMTTAAVAR</sequence>
<dbReference type="GO" id="GO:0000026">
    <property type="term" value="F:alpha-1,2-mannosyltransferase activity"/>
    <property type="evidence" value="ECO:0007669"/>
    <property type="project" value="TreeGrafter"/>
</dbReference>
<comment type="function">
    <text evidence="9">Mannosyltransferase involved in glycosylphosphatidylinositol-anchor biosynthesis. Transfers the third mannose to Man2-GlcN-acyl-PI during GPI precursor assembly.</text>
</comment>
<evidence type="ECO:0000256" key="6">
    <source>
        <dbReference type="ARBA" id="ARBA00022824"/>
    </source>
</evidence>
<dbReference type="EC" id="2.4.1.-" evidence="10"/>
<comment type="caution">
    <text evidence="12">The sequence shown here is derived from an EMBL/GenBank/DDBJ whole genome shotgun (WGS) entry which is preliminary data.</text>
</comment>
<dbReference type="GO" id="GO:0006506">
    <property type="term" value="P:GPI anchor biosynthetic process"/>
    <property type="evidence" value="ECO:0007669"/>
    <property type="project" value="TreeGrafter"/>
</dbReference>
<feature type="signal peptide" evidence="11">
    <location>
        <begin position="1"/>
        <end position="25"/>
    </location>
</feature>
<dbReference type="Proteomes" id="UP001388673">
    <property type="component" value="Unassembled WGS sequence"/>
</dbReference>
<comment type="similarity">
    <text evidence="2">Belongs to the glycosyltransferase 22 family. PIGB subfamily.</text>
</comment>
<dbReference type="InterPro" id="IPR005599">
    <property type="entry name" value="GPI_mannosylTrfase"/>
</dbReference>
<keyword evidence="8" id="KW-0472">Membrane</keyword>
<organism evidence="12 13">
    <name type="scientific">Kwoniella newhampshirensis</name>
    <dbReference type="NCBI Taxonomy" id="1651941"/>
    <lineage>
        <taxon>Eukaryota</taxon>
        <taxon>Fungi</taxon>
        <taxon>Dikarya</taxon>
        <taxon>Basidiomycota</taxon>
        <taxon>Agaricomycotina</taxon>
        <taxon>Tremellomycetes</taxon>
        <taxon>Tremellales</taxon>
        <taxon>Cryptococcaceae</taxon>
        <taxon>Kwoniella</taxon>
    </lineage>
</organism>
<evidence type="ECO:0000256" key="10">
    <source>
        <dbReference type="RuleBase" id="RU363075"/>
    </source>
</evidence>
<evidence type="ECO:0000313" key="13">
    <source>
        <dbReference type="Proteomes" id="UP001388673"/>
    </source>
</evidence>
<reference evidence="12 13" key="1">
    <citation type="journal article" date="2024" name="bioRxiv">
        <title>Comparative genomics of Cryptococcus and Kwoniella reveals pathogenesis evolution and contrasting karyotype dynamics via intercentromeric recombination or chromosome fusion.</title>
        <authorList>
            <person name="Coelho M.A."/>
            <person name="David-Palma M."/>
            <person name="Shea T."/>
            <person name="Bowers K."/>
            <person name="McGinley-Smith S."/>
            <person name="Mohammad A.W."/>
            <person name="Gnirke A."/>
            <person name="Yurkov A.M."/>
            <person name="Nowrousian M."/>
            <person name="Sun S."/>
            <person name="Cuomo C.A."/>
            <person name="Heitman J."/>
        </authorList>
    </citation>
    <scope>NUCLEOTIDE SEQUENCE [LARGE SCALE GENOMIC DNA]</scope>
    <source>
        <strain evidence="12 13">CBS 13917</strain>
    </source>
</reference>
<keyword evidence="13" id="KW-1185">Reference proteome</keyword>
<dbReference type="GO" id="GO:0005789">
    <property type="term" value="C:endoplasmic reticulum membrane"/>
    <property type="evidence" value="ECO:0007669"/>
    <property type="project" value="UniProtKB-SubCell"/>
</dbReference>
<keyword evidence="11" id="KW-0732">Signal</keyword>
<keyword evidence="7" id="KW-1133">Transmembrane helix</keyword>
<evidence type="ECO:0000256" key="5">
    <source>
        <dbReference type="ARBA" id="ARBA00022692"/>
    </source>
</evidence>
<evidence type="ECO:0000256" key="4">
    <source>
        <dbReference type="ARBA" id="ARBA00022679"/>
    </source>
</evidence>
<comment type="subcellular location">
    <subcellularLocation>
        <location evidence="1 10">Endoplasmic reticulum membrane</location>
        <topology evidence="1 10">Multi-pass membrane protein</topology>
    </subcellularLocation>
</comment>
<accession>A0AAW0YU40</accession>
<proteinExistence type="inferred from homology"/>
<dbReference type="EMBL" id="JBCAWK010000013">
    <property type="protein sequence ID" value="KAK8844634.1"/>
    <property type="molecule type" value="Genomic_DNA"/>
</dbReference>
<dbReference type="AlphaFoldDB" id="A0AAW0YU40"/>
<name>A0AAW0YU40_9TREE</name>
<evidence type="ECO:0000313" key="12">
    <source>
        <dbReference type="EMBL" id="KAK8844634.1"/>
    </source>
</evidence>
<keyword evidence="4" id="KW-0808">Transferase</keyword>
<evidence type="ECO:0000256" key="7">
    <source>
        <dbReference type="ARBA" id="ARBA00022989"/>
    </source>
</evidence>
<feature type="chain" id="PRO_5043418577" description="Mannosyltransferase" evidence="11">
    <location>
        <begin position="26"/>
        <end position="290"/>
    </location>
</feature>
<dbReference type="PANTHER" id="PTHR22760:SF4">
    <property type="entry name" value="GPI MANNOSYLTRANSFERASE 3"/>
    <property type="match status" value="1"/>
</dbReference>
<gene>
    <name evidence="12" type="ORF">IAR55_006481</name>
</gene>
<evidence type="ECO:0000256" key="2">
    <source>
        <dbReference type="ARBA" id="ARBA00006065"/>
    </source>
</evidence>
<protein>
    <recommendedName>
        <fullName evidence="10">Mannosyltransferase</fullName>
        <ecNumber evidence="10">2.4.1.-</ecNumber>
    </recommendedName>
</protein>
<dbReference type="Pfam" id="PF03901">
    <property type="entry name" value="Glyco_transf_22"/>
    <property type="match status" value="1"/>
</dbReference>
<keyword evidence="3 10" id="KW-0328">Glycosyltransferase</keyword>
<dbReference type="KEGG" id="kne:92183739"/>
<evidence type="ECO:0000256" key="11">
    <source>
        <dbReference type="SAM" id="SignalP"/>
    </source>
</evidence>
<evidence type="ECO:0000256" key="1">
    <source>
        <dbReference type="ARBA" id="ARBA00004477"/>
    </source>
</evidence>
<dbReference type="PANTHER" id="PTHR22760">
    <property type="entry name" value="GLYCOSYLTRANSFERASE"/>
    <property type="match status" value="1"/>
</dbReference>
<keyword evidence="6 10" id="KW-0256">Endoplasmic reticulum</keyword>
<dbReference type="GeneID" id="92183739"/>
<evidence type="ECO:0000256" key="3">
    <source>
        <dbReference type="ARBA" id="ARBA00022676"/>
    </source>
</evidence>